<protein>
    <submittedName>
        <fullName evidence="2">Uncharacterized protein</fullName>
    </submittedName>
</protein>
<comment type="caution">
    <text evidence="2">The sequence shown here is derived from an EMBL/GenBank/DDBJ whole genome shotgun (WGS) entry which is preliminary data.</text>
</comment>
<keyword evidence="3" id="KW-1185">Reference proteome</keyword>
<reference evidence="2" key="2">
    <citation type="submission" date="2021-12" db="EMBL/GenBank/DDBJ databases">
        <title>Resequencing data analysis of finger millet.</title>
        <authorList>
            <person name="Hatakeyama M."/>
            <person name="Aluri S."/>
            <person name="Balachadran M.T."/>
            <person name="Sivarajan S.R."/>
            <person name="Poveda L."/>
            <person name="Shimizu-Inatsugi R."/>
            <person name="Schlapbach R."/>
            <person name="Sreeman S.M."/>
            <person name="Shimizu K.K."/>
        </authorList>
    </citation>
    <scope>NUCLEOTIDE SEQUENCE</scope>
</reference>
<dbReference type="EMBL" id="BQKI01000008">
    <property type="protein sequence ID" value="GJN01192.1"/>
    <property type="molecule type" value="Genomic_DNA"/>
</dbReference>
<feature type="signal peptide" evidence="1">
    <location>
        <begin position="1"/>
        <end position="15"/>
    </location>
</feature>
<organism evidence="2 3">
    <name type="scientific">Eleusine coracana subsp. coracana</name>
    <dbReference type="NCBI Taxonomy" id="191504"/>
    <lineage>
        <taxon>Eukaryota</taxon>
        <taxon>Viridiplantae</taxon>
        <taxon>Streptophyta</taxon>
        <taxon>Embryophyta</taxon>
        <taxon>Tracheophyta</taxon>
        <taxon>Spermatophyta</taxon>
        <taxon>Magnoliopsida</taxon>
        <taxon>Liliopsida</taxon>
        <taxon>Poales</taxon>
        <taxon>Poaceae</taxon>
        <taxon>PACMAD clade</taxon>
        <taxon>Chloridoideae</taxon>
        <taxon>Cynodonteae</taxon>
        <taxon>Eleusininae</taxon>
        <taxon>Eleusine</taxon>
    </lineage>
</organism>
<accession>A0AAV5CTC3</accession>
<dbReference type="AlphaFoldDB" id="A0AAV5CTC3"/>
<evidence type="ECO:0000256" key="1">
    <source>
        <dbReference type="SAM" id="SignalP"/>
    </source>
</evidence>
<evidence type="ECO:0000313" key="3">
    <source>
        <dbReference type="Proteomes" id="UP001054889"/>
    </source>
</evidence>
<gene>
    <name evidence="2" type="primary">ga18439</name>
    <name evidence="2" type="ORF">PR202_ga18439</name>
</gene>
<sequence>MVQLVMLLMKALVQAVDKLTMVQLVMLLTKALVQAVDKLTMVQLVMLVTKALVQAVDKLMKIQLVMLRILPMKALSVLDAKPEVSDKLEGCGFLLQYKEINAR</sequence>
<evidence type="ECO:0000313" key="2">
    <source>
        <dbReference type="EMBL" id="GJN01192.1"/>
    </source>
</evidence>
<feature type="chain" id="PRO_5043338286" evidence="1">
    <location>
        <begin position="16"/>
        <end position="103"/>
    </location>
</feature>
<name>A0AAV5CTC3_ELECO</name>
<keyword evidence="1" id="KW-0732">Signal</keyword>
<proteinExistence type="predicted"/>
<reference evidence="2" key="1">
    <citation type="journal article" date="2018" name="DNA Res.">
        <title>Multiple hybrid de novo genome assembly of finger millet, an orphan allotetraploid crop.</title>
        <authorList>
            <person name="Hatakeyama M."/>
            <person name="Aluri S."/>
            <person name="Balachadran M.T."/>
            <person name="Sivarajan S.R."/>
            <person name="Patrignani A."/>
            <person name="Gruter S."/>
            <person name="Poveda L."/>
            <person name="Shimizu-Inatsugi R."/>
            <person name="Baeten J."/>
            <person name="Francoijs K.J."/>
            <person name="Nataraja K.N."/>
            <person name="Reddy Y.A.N."/>
            <person name="Phadnis S."/>
            <person name="Ravikumar R.L."/>
            <person name="Schlapbach R."/>
            <person name="Sreeman S.M."/>
            <person name="Shimizu K.K."/>
        </authorList>
    </citation>
    <scope>NUCLEOTIDE SEQUENCE</scope>
</reference>
<dbReference type="Proteomes" id="UP001054889">
    <property type="component" value="Unassembled WGS sequence"/>
</dbReference>